<accession>A0A1F6TXC4</accession>
<dbReference type="InterPro" id="IPR036249">
    <property type="entry name" value="Thioredoxin-like_sf"/>
</dbReference>
<organism evidence="2 3">
    <name type="scientific">Candidatus Muproteobacteria bacterium RIFCSPLOWO2_01_FULL_60_18</name>
    <dbReference type="NCBI Taxonomy" id="1817768"/>
    <lineage>
        <taxon>Bacteria</taxon>
        <taxon>Pseudomonadati</taxon>
        <taxon>Pseudomonadota</taxon>
        <taxon>Candidatus Muproteobacteria</taxon>
    </lineage>
</organism>
<dbReference type="EMBL" id="MFTC01000089">
    <property type="protein sequence ID" value="OGI49746.1"/>
    <property type="molecule type" value="Genomic_DNA"/>
</dbReference>
<protein>
    <recommendedName>
        <fullName evidence="1">Thioredoxin-like fold domain-containing protein</fullName>
    </recommendedName>
</protein>
<gene>
    <name evidence="2" type="ORF">A3A87_10075</name>
</gene>
<dbReference type="STRING" id="1817768.A3A87_10075"/>
<dbReference type="Proteomes" id="UP000179037">
    <property type="component" value="Unassembled WGS sequence"/>
</dbReference>
<name>A0A1F6TXC4_9PROT</name>
<dbReference type="InterPro" id="IPR012336">
    <property type="entry name" value="Thioredoxin-like_fold"/>
</dbReference>
<dbReference type="Pfam" id="PF13192">
    <property type="entry name" value="Thioredoxin_3"/>
    <property type="match status" value="1"/>
</dbReference>
<dbReference type="AlphaFoldDB" id="A0A1F6TXC4"/>
<feature type="domain" description="Thioredoxin-like fold" evidence="1">
    <location>
        <begin position="1"/>
        <end position="78"/>
    </location>
</feature>
<evidence type="ECO:0000313" key="2">
    <source>
        <dbReference type="EMBL" id="OGI49746.1"/>
    </source>
</evidence>
<dbReference type="SUPFAM" id="SSF52833">
    <property type="entry name" value="Thioredoxin-like"/>
    <property type="match status" value="1"/>
</dbReference>
<dbReference type="Gene3D" id="3.40.30.10">
    <property type="entry name" value="Glutaredoxin"/>
    <property type="match status" value="1"/>
</dbReference>
<reference evidence="2 3" key="1">
    <citation type="journal article" date="2016" name="Nat. Commun.">
        <title>Thousands of microbial genomes shed light on interconnected biogeochemical processes in an aquifer system.</title>
        <authorList>
            <person name="Anantharaman K."/>
            <person name="Brown C.T."/>
            <person name="Hug L.A."/>
            <person name="Sharon I."/>
            <person name="Castelle C.J."/>
            <person name="Probst A.J."/>
            <person name="Thomas B.C."/>
            <person name="Singh A."/>
            <person name="Wilkins M.J."/>
            <person name="Karaoz U."/>
            <person name="Brodie E.L."/>
            <person name="Williams K.H."/>
            <person name="Hubbard S.S."/>
            <person name="Banfield J.F."/>
        </authorList>
    </citation>
    <scope>NUCLEOTIDE SEQUENCE [LARGE SCALE GENOMIC DNA]</scope>
</reference>
<evidence type="ECO:0000313" key="3">
    <source>
        <dbReference type="Proteomes" id="UP000179037"/>
    </source>
</evidence>
<comment type="caution">
    <text evidence="2">The sequence shown here is derived from an EMBL/GenBank/DDBJ whole genome shotgun (WGS) entry which is preliminary data.</text>
</comment>
<sequence>MKVQLLVSESCVPCDQAEKVWRSVAAERELDFSVVDLATSEGKALAERLRLKTIPALVIDGVLIAIGVQSPDEARALVTRPPRRKHP</sequence>
<proteinExistence type="predicted"/>
<evidence type="ECO:0000259" key="1">
    <source>
        <dbReference type="Pfam" id="PF13192"/>
    </source>
</evidence>